<evidence type="ECO:0000256" key="2">
    <source>
        <dbReference type="ARBA" id="ARBA00008683"/>
    </source>
</evidence>
<evidence type="ECO:0000259" key="13">
    <source>
        <dbReference type="Pfam" id="PF08496"/>
    </source>
</evidence>
<dbReference type="Gene3D" id="3.90.226.10">
    <property type="entry name" value="2-enoyl-CoA Hydratase, Chain A, domain 1"/>
    <property type="match status" value="1"/>
</dbReference>
<dbReference type="InterPro" id="IPR002142">
    <property type="entry name" value="Peptidase_S49"/>
</dbReference>
<evidence type="ECO:0000256" key="11">
    <source>
        <dbReference type="SAM" id="Phobius"/>
    </source>
</evidence>
<dbReference type="InterPro" id="IPR013703">
    <property type="entry name" value="Peptidase_S49_N_proteobac"/>
</dbReference>
<feature type="domain" description="Peptidase S49 N-terminal proteobacteria" evidence="13">
    <location>
        <begin position="2"/>
        <end position="155"/>
    </location>
</feature>
<keyword evidence="4 14" id="KW-0645">Protease</keyword>
<comment type="similarity">
    <text evidence="2">Belongs to the peptidase S49 family.</text>
</comment>
<feature type="domain" description="Peptidase S49" evidence="12">
    <location>
        <begin position="160"/>
        <end position="307"/>
    </location>
</feature>
<evidence type="ECO:0000256" key="9">
    <source>
        <dbReference type="ARBA" id="ARBA00023136"/>
    </source>
</evidence>
<evidence type="ECO:0000256" key="3">
    <source>
        <dbReference type="ARBA" id="ARBA00022475"/>
    </source>
</evidence>
<evidence type="ECO:0000256" key="6">
    <source>
        <dbReference type="ARBA" id="ARBA00022801"/>
    </source>
</evidence>
<feature type="transmembrane region" description="Helical" evidence="11">
    <location>
        <begin position="12"/>
        <end position="32"/>
    </location>
</feature>
<keyword evidence="8 11" id="KW-1133">Transmembrane helix</keyword>
<accession>A0A2A5C750</accession>
<evidence type="ECO:0000256" key="8">
    <source>
        <dbReference type="ARBA" id="ARBA00022989"/>
    </source>
</evidence>
<dbReference type="Proteomes" id="UP000228987">
    <property type="component" value="Unassembled WGS sequence"/>
</dbReference>
<dbReference type="GO" id="GO:0004252">
    <property type="term" value="F:serine-type endopeptidase activity"/>
    <property type="evidence" value="ECO:0007669"/>
    <property type="project" value="InterPro"/>
</dbReference>
<dbReference type="PANTHER" id="PTHR42987">
    <property type="entry name" value="PEPTIDASE S49"/>
    <property type="match status" value="1"/>
</dbReference>
<evidence type="ECO:0000259" key="12">
    <source>
        <dbReference type="Pfam" id="PF01343"/>
    </source>
</evidence>
<sequence>MEFIAEYGMFLAKVLTFTVAVVVVIVAAVGSAGKSKKEQKGSISITHLNKELDEIADEIKGVVEDEERLKREKKANKKAKKQERKEKKKDKTESDKKRCYVFDFNGDARASQVENMRKEITAVLSIIRPEQDEVILRLESPGGMVHAYGLAASQLARIRSLNIPLTICVDKVAASGGYMMACLGSKIIAAPFAYIGSIGVLMQLPNFNRLLKEKNVDFEMITAGEYKRTLTMFGENTDKGREKVAEEIQGTHDLFKGFVKENRPILEIDEVATGEVWLGTEALEKKLIDEIKTSDECIVDACKEADVYLIAYEKKSNIADRISKAMESAVDNSLLKWLHKSPRDHIS</sequence>
<evidence type="ECO:0000256" key="1">
    <source>
        <dbReference type="ARBA" id="ARBA00004236"/>
    </source>
</evidence>
<dbReference type="SUPFAM" id="SSF52096">
    <property type="entry name" value="ClpP/crotonase"/>
    <property type="match status" value="1"/>
</dbReference>
<dbReference type="CDD" id="cd07023">
    <property type="entry name" value="S49_Sppa_N_C"/>
    <property type="match status" value="1"/>
</dbReference>
<comment type="caution">
    <text evidence="14">The sequence shown here is derived from an EMBL/GenBank/DDBJ whole genome shotgun (WGS) entry which is preliminary data.</text>
</comment>
<evidence type="ECO:0000256" key="5">
    <source>
        <dbReference type="ARBA" id="ARBA00022692"/>
    </source>
</evidence>
<dbReference type="InterPro" id="IPR029045">
    <property type="entry name" value="ClpP/crotonase-like_dom_sf"/>
</dbReference>
<dbReference type="NCBIfam" id="NF008745">
    <property type="entry name" value="PRK11778.1"/>
    <property type="match status" value="1"/>
</dbReference>
<protein>
    <submittedName>
        <fullName evidence="14">Protease SohB</fullName>
    </submittedName>
</protein>
<dbReference type="Gene3D" id="6.20.330.10">
    <property type="match status" value="1"/>
</dbReference>
<dbReference type="Pfam" id="PF08496">
    <property type="entry name" value="Peptidase_S49_N"/>
    <property type="match status" value="1"/>
</dbReference>
<evidence type="ECO:0000256" key="10">
    <source>
        <dbReference type="SAM" id="MobiDB-lite"/>
    </source>
</evidence>
<feature type="compositionally biased region" description="Basic residues" evidence="10">
    <location>
        <begin position="71"/>
        <end position="82"/>
    </location>
</feature>
<dbReference type="AlphaFoldDB" id="A0A2A5C750"/>
<feature type="region of interest" description="Disordered" evidence="10">
    <location>
        <begin position="70"/>
        <end position="91"/>
    </location>
</feature>
<keyword evidence="6" id="KW-0378">Hydrolase</keyword>
<keyword evidence="5 11" id="KW-0812">Transmembrane</keyword>
<keyword evidence="9 11" id="KW-0472">Membrane</keyword>
<proteinExistence type="inferred from homology"/>
<dbReference type="InterPro" id="IPR047272">
    <property type="entry name" value="S49_SppA_C"/>
</dbReference>
<gene>
    <name evidence="14" type="ORF">COA71_13425</name>
</gene>
<dbReference type="PANTHER" id="PTHR42987:SF4">
    <property type="entry name" value="PROTEASE SOHB-RELATED"/>
    <property type="match status" value="1"/>
</dbReference>
<evidence type="ECO:0000313" key="14">
    <source>
        <dbReference type="EMBL" id="PCJ39642.1"/>
    </source>
</evidence>
<name>A0A2A5C750_9GAMM</name>
<organism evidence="14 15">
    <name type="scientific">SAR86 cluster bacterium</name>
    <dbReference type="NCBI Taxonomy" id="2030880"/>
    <lineage>
        <taxon>Bacteria</taxon>
        <taxon>Pseudomonadati</taxon>
        <taxon>Pseudomonadota</taxon>
        <taxon>Gammaproteobacteria</taxon>
        <taxon>SAR86 cluster</taxon>
    </lineage>
</organism>
<evidence type="ECO:0000256" key="4">
    <source>
        <dbReference type="ARBA" id="ARBA00022670"/>
    </source>
</evidence>
<dbReference type="GO" id="GO:0005886">
    <property type="term" value="C:plasma membrane"/>
    <property type="evidence" value="ECO:0007669"/>
    <property type="project" value="UniProtKB-SubCell"/>
</dbReference>
<dbReference type="EMBL" id="NVWI01000013">
    <property type="protein sequence ID" value="PCJ39642.1"/>
    <property type="molecule type" value="Genomic_DNA"/>
</dbReference>
<dbReference type="Pfam" id="PF01343">
    <property type="entry name" value="Peptidase_S49"/>
    <property type="match status" value="1"/>
</dbReference>
<keyword evidence="3" id="KW-1003">Cell membrane</keyword>
<comment type="subcellular location">
    <subcellularLocation>
        <location evidence="1">Cell membrane</location>
    </subcellularLocation>
</comment>
<evidence type="ECO:0000256" key="7">
    <source>
        <dbReference type="ARBA" id="ARBA00022825"/>
    </source>
</evidence>
<dbReference type="GO" id="GO:0006508">
    <property type="term" value="P:proteolysis"/>
    <property type="evidence" value="ECO:0007669"/>
    <property type="project" value="UniProtKB-KW"/>
</dbReference>
<reference evidence="15" key="1">
    <citation type="submission" date="2017-08" db="EMBL/GenBank/DDBJ databases">
        <title>A dynamic microbial community with high functional redundancy inhabits the cold, oxic subseafloor aquifer.</title>
        <authorList>
            <person name="Tully B.J."/>
            <person name="Wheat C.G."/>
            <person name="Glazer B.T."/>
            <person name="Huber J.A."/>
        </authorList>
    </citation>
    <scope>NUCLEOTIDE SEQUENCE [LARGE SCALE GENOMIC DNA]</scope>
</reference>
<evidence type="ECO:0000313" key="15">
    <source>
        <dbReference type="Proteomes" id="UP000228987"/>
    </source>
</evidence>
<keyword evidence="7" id="KW-0720">Serine protease</keyword>